<feature type="transmembrane region" description="Helical" evidence="2">
    <location>
        <begin position="179"/>
        <end position="202"/>
    </location>
</feature>
<feature type="transmembrane region" description="Helical" evidence="2">
    <location>
        <begin position="223"/>
        <end position="244"/>
    </location>
</feature>
<accession>A0A7S2ZPL2</accession>
<feature type="transmembrane region" description="Helical" evidence="2">
    <location>
        <begin position="264"/>
        <end position="287"/>
    </location>
</feature>
<evidence type="ECO:0000313" key="4">
    <source>
        <dbReference type="EMBL" id="CAE0046387.1"/>
    </source>
</evidence>
<dbReference type="InterPro" id="IPR002921">
    <property type="entry name" value="Fungal_lipase-type"/>
</dbReference>
<gene>
    <name evidence="4" type="ORF">RMAR00112_LOCUS14366</name>
</gene>
<dbReference type="SUPFAM" id="SSF53474">
    <property type="entry name" value="alpha/beta-Hydrolases"/>
    <property type="match status" value="1"/>
</dbReference>
<dbReference type="CDD" id="cd00519">
    <property type="entry name" value="Lipase_3"/>
    <property type="match status" value="1"/>
</dbReference>
<reference evidence="4" key="1">
    <citation type="submission" date="2021-01" db="EMBL/GenBank/DDBJ databases">
        <authorList>
            <person name="Corre E."/>
            <person name="Pelletier E."/>
            <person name="Niang G."/>
            <person name="Scheremetjew M."/>
            <person name="Finn R."/>
            <person name="Kale V."/>
            <person name="Holt S."/>
            <person name="Cochrane G."/>
            <person name="Meng A."/>
            <person name="Brown T."/>
            <person name="Cohen L."/>
        </authorList>
    </citation>
    <scope>NUCLEOTIDE SEQUENCE</scope>
    <source>
        <strain evidence="4">CCMP 769</strain>
    </source>
</reference>
<dbReference type="Pfam" id="PF01764">
    <property type="entry name" value="Lipase_3"/>
    <property type="match status" value="1"/>
</dbReference>
<evidence type="ECO:0000256" key="1">
    <source>
        <dbReference type="SAM" id="MobiDB-lite"/>
    </source>
</evidence>
<dbReference type="AlphaFoldDB" id="A0A7S2ZPL2"/>
<dbReference type="Gene3D" id="3.40.50.1820">
    <property type="entry name" value="alpha/beta hydrolase"/>
    <property type="match status" value="1"/>
</dbReference>
<dbReference type="InterPro" id="IPR051218">
    <property type="entry name" value="Sec_MonoDiacylglyc_Lipase"/>
</dbReference>
<dbReference type="EMBL" id="HBHW01018707">
    <property type="protein sequence ID" value="CAE0046387.1"/>
    <property type="molecule type" value="Transcribed_RNA"/>
</dbReference>
<feature type="region of interest" description="Disordered" evidence="1">
    <location>
        <begin position="739"/>
        <end position="793"/>
    </location>
</feature>
<sequence>MDDLEGGGFPLELVPEHRNERESLTVTDDSFRAYGYSMPTIMPDPLLMIETLHASQLTRVTMVYVLSIFYMIGFTVVYLVLANTSWLIPITLGSVTYHGVIPDTWFRITEFAVEVLVSLALLGMLCFYLGAVLATPKGNRTREMGFVVVLGSSCSIIYMPIFNTVFLPTIVVTNSSWNPILRVSTVLGSCIGITGIIFYIWSTAISFRTKRRAWFPWTYWPKMFFLVLYFTVRILVSFFVNMNFNWLMLSSLPVGLQIMVAEHTISPGLVFLLVANVVQEMIIILCIGREIRLTDEYISSLDYLDYRSLQIGFRQFKYYLATTFILTTVFGLLNIMLSSNDLMVILAKYQGILQLRPSSGRLSYLTLIPAFTLQQLFFMLPASAPRLVDLIRCRYKNSHSPTESLFRYRVFERKDDPRFKSTSFVMETCISLFNMAWLPYSYGKAQKQARTPQDFGDHKNKVVSYVCDQETDTHALVLEADDRIVVAFRGTSSTKNVGTDLRTGRVRIDVLDDEIPESSGPCCTRTITSLVHKGFLSAYRTVRTKILDELQRLYGDKPRPIFFTGHSLGGALATLCSYDVSKRMHYGEGIFVFTFGSPRVGNSHFVNEYNALVPCAWRLVNSHDPVAKMPPAFLFHHVGQSALVTAKGELFIDPTMFEMTFMHSSLLSLGLKHHTNSGYAKALIAFVERRHGNRMGYKGVIWKAKLLETASNFEGNSGIPTGPAIPSDLFPLRRIEEERPPPVAPASSRISPWLRISSENPEKSSSRISPTSTLQASSSHNHSSGVISFRKIN</sequence>
<feature type="transmembrane region" description="Helical" evidence="2">
    <location>
        <begin position="316"/>
        <end position="337"/>
    </location>
</feature>
<protein>
    <recommendedName>
        <fullName evidence="3">Fungal lipase-type domain-containing protein</fullName>
    </recommendedName>
</protein>
<keyword evidence="2" id="KW-1133">Transmembrane helix</keyword>
<dbReference type="PANTHER" id="PTHR45856">
    <property type="entry name" value="ALPHA/BETA-HYDROLASES SUPERFAMILY PROTEIN"/>
    <property type="match status" value="1"/>
</dbReference>
<feature type="transmembrane region" description="Helical" evidence="2">
    <location>
        <begin position="62"/>
        <end position="81"/>
    </location>
</feature>
<dbReference type="GO" id="GO:0006629">
    <property type="term" value="P:lipid metabolic process"/>
    <property type="evidence" value="ECO:0007669"/>
    <property type="project" value="InterPro"/>
</dbReference>
<feature type="domain" description="Fungal lipase-type" evidence="3">
    <location>
        <begin position="485"/>
        <end position="632"/>
    </location>
</feature>
<feature type="compositionally biased region" description="Low complexity" evidence="1">
    <location>
        <begin position="772"/>
        <end position="793"/>
    </location>
</feature>
<keyword evidence="2" id="KW-0812">Transmembrane</keyword>
<dbReference type="PANTHER" id="PTHR45856:SF11">
    <property type="entry name" value="FUNGAL LIPASE-LIKE DOMAIN-CONTAINING PROTEIN"/>
    <property type="match status" value="1"/>
</dbReference>
<keyword evidence="2" id="KW-0472">Membrane</keyword>
<feature type="transmembrane region" description="Helical" evidence="2">
    <location>
        <begin position="111"/>
        <end position="134"/>
    </location>
</feature>
<proteinExistence type="predicted"/>
<name>A0A7S2ZPL2_9RHOD</name>
<dbReference type="InterPro" id="IPR029058">
    <property type="entry name" value="AB_hydrolase_fold"/>
</dbReference>
<feature type="transmembrane region" description="Helical" evidence="2">
    <location>
        <begin position="146"/>
        <end position="167"/>
    </location>
</feature>
<evidence type="ECO:0000259" key="3">
    <source>
        <dbReference type="Pfam" id="PF01764"/>
    </source>
</evidence>
<evidence type="ECO:0000256" key="2">
    <source>
        <dbReference type="SAM" id="Phobius"/>
    </source>
</evidence>
<organism evidence="4">
    <name type="scientific">Rhodosorus marinus</name>
    <dbReference type="NCBI Taxonomy" id="101924"/>
    <lineage>
        <taxon>Eukaryota</taxon>
        <taxon>Rhodophyta</taxon>
        <taxon>Stylonematophyceae</taxon>
        <taxon>Stylonematales</taxon>
        <taxon>Stylonemataceae</taxon>
        <taxon>Rhodosorus</taxon>
    </lineage>
</organism>